<dbReference type="InterPro" id="IPR036279">
    <property type="entry name" value="5-3_exonuclease_C_sf"/>
</dbReference>
<organism evidence="1 2">
    <name type="scientific">Moniliophthora roreri</name>
    <name type="common">Frosty pod rot fungus</name>
    <name type="synonym">Monilia roreri</name>
    <dbReference type="NCBI Taxonomy" id="221103"/>
    <lineage>
        <taxon>Eukaryota</taxon>
        <taxon>Fungi</taxon>
        <taxon>Dikarya</taxon>
        <taxon>Basidiomycota</taxon>
        <taxon>Agaricomycotina</taxon>
        <taxon>Agaricomycetes</taxon>
        <taxon>Agaricomycetidae</taxon>
        <taxon>Agaricales</taxon>
        <taxon>Marasmiineae</taxon>
        <taxon>Marasmiaceae</taxon>
        <taxon>Moniliophthora</taxon>
    </lineage>
</organism>
<gene>
    <name evidence="1" type="ORF">WG66_18683</name>
</gene>
<dbReference type="AlphaFoldDB" id="A0A0W0EXD0"/>
<comment type="caution">
    <text evidence="1">The sequence shown here is derived from an EMBL/GenBank/DDBJ whole genome shotgun (WGS) entry which is preliminary data.</text>
</comment>
<name>A0A0W0EXD0_MONRR</name>
<dbReference type="Proteomes" id="UP000054988">
    <property type="component" value="Unassembled WGS sequence"/>
</dbReference>
<accession>A0A0W0EXD0</accession>
<evidence type="ECO:0000313" key="2">
    <source>
        <dbReference type="Proteomes" id="UP000054988"/>
    </source>
</evidence>
<protein>
    <recommendedName>
        <fullName evidence="3">XPG-I domain-containing protein</fullName>
    </recommendedName>
</protein>
<dbReference type="SUPFAM" id="SSF47807">
    <property type="entry name" value="5' to 3' exonuclease, C-terminal subdomain"/>
    <property type="match status" value="1"/>
</dbReference>
<reference evidence="1 2" key="1">
    <citation type="submission" date="2015-12" db="EMBL/GenBank/DDBJ databases">
        <title>Draft genome sequence of Moniliophthora roreri, the causal agent of frosty pod rot of cacao.</title>
        <authorList>
            <person name="Aime M.C."/>
            <person name="Diaz-Valderrama J.R."/>
            <person name="Kijpornyongpan T."/>
            <person name="Phillips-Mora W."/>
        </authorList>
    </citation>
    <scope>NUCLEOTIDE SEQUENCE [LARGE SCALE GENOMIC DNA]</scope>
    <source>
        <strain evidence="1 2">MCA 2952</strain>
    </source>
</reference>
<proteinExistence type="predicted"/>
<dbReference type="EMBL" id="LATX01002465">
    <property type="protein sequence ID" value="KTB28739.1"/>
    <property type="molecule type" value="Genomic_DNA"/>
</dbReference>
<evidence type="ECO:0008006" key="3">
    <source>
        <dbReference type="Google" id="ProtNLM"/>
    </source>
</evidence>
<evidence type="ECO:0000313" key="1">
    <source>
        <dbReference type="EMBL" id="KTB28739.1"/>
    </source>
</evidence>
<sequence length="153" mass="17029">MTMDANVFPLGAKCMLEKYSETKIVVDVYQADCIATILGLTQLRLILYALLVGNNFNNGVLGIGPEIAYGLALAGVGDNLISQYQQLSGEDGSEQLLDYLDQLKNNIIHELQNNKHKCLSRCFQKLAKQLEQSNDFPTNWLSLLSFFIHLSTS</sequence>